<keyword evidence="1" id="KW-0732">Signal</keyword>
<organism evidence="2 3">
    <name type="scientific">Phascolarctobacterium succinatutens YIT 12067</name>
    <dbReference type="NCBI Taxonomy" id="626939"/>
    <lineage>
        <taxon>Bacteria</taxon>
        <taxon>Bacillati</taxon>
        <taxon>Bacillota</taxon>
        <taxon>Negativicutes</taxon>
        <taxon>Acidaminococcales</taxon>
        <taxon>Acidaminococcaceae</taxon>
        <taxon>Phascolarctobacterium</taxon>
    </lineage>
</organism>
<evidence type="ECO:0000313" key="2">
    <source>
        <dbReference type="EMBL" id="EFY05964.1"/>
    </source>
</evidence>
<dbReference type="EMBL" id="AEVN01000003">
    <property type="protein sequence ID" value="EFY05964.1"/>
    <property type="molecule type" value="Genomic_DNA"/>
</dbReference>
<keyword evidence="3" id="KW-1185">Reference proteome</keyword>
<dbReference type="OrthoDB" id="9968813at2"/>
<dbReference type="AlphaFoldDB" id="E8LB48"/>
<comment type="caution">
    <text evidence="2">The sequence shown here is derived from an EMBL/GenBank/DDBJ whole genome shotgun (WGS) entry which is preliminary data.</text>
</comment>
<proteinExistence type="predicted"/>
<gene>
    <name evidence="2" type="ORF">HMPREF9443_00056</name>
</gene>
<reference evidence="2 3" key="1">
    <citation type="submission" date="2011-01" db="EMBL/GenBank/DDBJ databases">
        <authorList>
            <person name="Weinstock G."/>
            <person name="Sodergren E."/>
            <person name="Clifton S."/>
            <person name="Fulton L."/>
            <person name="Fulton B."/>
            <person name="Courtney L."/>
            <person name="Fronick C."/>
            <person name="Harrison M."/>
            <person name="Strong C."/>
            <person name="Farmer C."/>
            <person name="Delahaunty K."/>
            <person name="Markovic C."/>
            <person name="Hall O."/>
            <person name="Minx P."/>
            <person name="Tomlinson C."/>
            <person name="Mitreva M."/>
            <person name="Hou S."/>
            <person name="Chen J."/>
            <person name="Wollam A."/>
            <person name="Pepin K.H."/>
            <person name="Johnson M."/>
            <person name="Bhonagiri V."/>
            <person name="Zhang X."/>
            <person name="Suruliraj S."/>
            <person name="Warren W."/>
            <person name="Chinwalla A."/>
            <person name="Mardis E.R."/>
            <person name="Wilson R.K."/>
        </authorList>
    </citation>
    <scope>NUCLEOTIDE SEQUENCE [LARGE SCALE GENOMIC DNA]</scope>
    <source>
        <strain evidence="2 3">YIT 12067</strain>
    </source>
</reference>
<dbReference type="RefSeq" id="WP_009144455.1">
    <property type="nucleotide sequence ID" value="NZ_GL830845.1"/>
</dbReference>
<accession>E8LB48</accession>
<name>E8LB48_9FIRM</name>
<evidence type="ECO:0000256" key="1">
    <source>
        <dbReference type="SAM" id="SignalP"/>
    </source>
</evidence>
<feature type="chain" id="PRO_5003226533" evidence="1">
    <location>
        <begin position="24"/>
        <end position="270"/>
    </location>
</feature>
<dbReference type="HOGENOM" id="CLU_1029941_0_0_9"/>
<evidence type="ECO:0000313" key="3">
    <source>
        <dbReference type="Proteomes" id="UP000004923"/>
    </source>
</evidence>
<protein>
    <submittedName>
        <fullName evidence="2">Uncharacterized protein</fullName>
    </submittedName>
</protein>
<dbReference type="Proteomes" id="UP000004923">
    <property type="component" value="Unassembled WGS sequence"/>
</dbReference>
<sequence>MMRKLLSVLACIGVMLMSQNAYAAMSYDQALQYQSMHSEEVKAFTNKVKDIYGEKNKCRYFGMMNGKRGHFNSGGGLGQRTLLNFLVDYGFENIQSEPYAYIRWIADLAGRPDKGYEPKYLNIVFADNYVKRFPLQGWEYHFITGPWFTSAHQYDGRIKLTDVDLYEMSKHGNVLAISIDAGDGSIVNFFYSGDKNKTEKQWFNNGVKHALKILEINDETMEAKLAETQKLAEQERVAKLRAEVEAEIKADAEKEAMRKQILAEMEAKKH</sequence>
<feature type="signal peptide" evidence="1">
    <location>
        <begin position="1"/>
        <end position="23"/>
    </location>
</feature>